<dbReference type="SUPFAM" id="SSF52799">
    <property type="entry name" value="(Phosphotyrosine protein) phosphatases II"/>
    <property type="match status" value="1"/>
</dbReference>
<keyword evidence="2" id="KW-1185">Reference proteome</keyword>
<comment type="caution">
    <text evidence="1">The sequence shown here is derived from an EMBL/GenBank/DDBJ whole genome shotgun (WGS) entry which is preliminary data.</text>
</comment>
<protein>
    <submittedName>
        <fullName evidence="1">Uncharacterized protein</fullName>
    </submittedName>
</protein>
<dbReference type="GO" id="GO:0005634">
    <property type="term" value="C:nucleus"/>
    <property type="evidence" value="ECO:0007669"/>
    <property type="project" value="TreeGrafter"/>
</dbReference>
<accession>A0AAV6W0E8</accession>
<dbReference type="EMBL" id="WHWC01000422">
    <property type="protein sequence ID" value="KAG8362598.1"/>
    <property type="molecule type" value="Genomic_DNA"/>
</dbReference>
<name>A0AAV6W0E8_9LAMI</name>
<dbReference type="GO" id="GO:0033549">
    <property type="term" value="F:MAP kinase phosphatase activity"/>
    <property type="evidence" value="ECO:0007669"/>
    <property type="project" value="InterPro"/>
</dbReference>
<dbReference type="InterPro" id="IPR029021">
    <property type="entry name" value="Prot-tyrosine_phosphatase-like"/>
</dbReference>
<organism evidence="1 2">
    <name type="scientific">Buddleja alternifolia</name>
    <dbReference type="NCBI Taxonomy" id="168488"/>
    <lineage>
        <taxon>Eukaryota</taxon>
        <taxon>Viridiplantae</taxon>
        <taxon>Streptophyta</taxon>
        <taxon>Embryophyta</taxon>
        <taxon>Tracheophyta</taxon>
        <taxon>Spermatophyta</taxon>
        <taxon>Magnoliopsida</taxon>
        <taxon>eudicotyledons</taxon>
        <taxon>Gunneridae</taxon>
        <taxon>Pentapetalae</taxon>
        <taxon>asterids</taxon>
        <taxon>lamiids</taxon>
        <taxon>Lamiales</taxon>
        <taxon>Scrophulariaceae</taxon>
        <taxon>Buddlejeae</taxon>
        <taxon>Buddleja</taxon>
    </lineage>
</organism>
<dbReference type="PANTHER" id="PTHR47244">
    <property type="entry name" value="PROTEIN-TYROSINE-PHOSPHATASE IBR5"/>
    <property type="match status" value="1"/>
</dbReference>
<sequence length="170" mass="19050">MHLLCCDRSPAIVMAYLMKSKGWKLAQSYQWVKEHRPSVELNEGLVKCFLAIIPVLISQGVFLAITAVTNVSNFLCISDVPQDRCIPAITGVRAKDFWLNREHHQYSHAQLSSPFSFGFSRPNDPPPAPAPAFFNTTATSIFHVPHLISLLRNSHLEPIRTHQTTRVSGC</sequence>
<dbReference type="GO" id="GO:0009734">
    <property type="term" value="P:auxin-activated signaling pathway"/>
    <property type="evidence" value="ECO:0007669"/>
    <property type="project" value="InterPro"/>
</dbReference>
<dbReference type="PANTHER" id="PTHR47244:SF1">
    <property type="entry name" value="PROTEIN-TYROSINE-PHOSPHATASE IBR5"/>
    <property type="match status" value="1"/>
</dbReference>
<proteinExistence type="predicted"/>
<evidence type="ECO:0000313" key="2">
    <source>
        <dbReference type="Proteomes" id="UP000826271"/>
    </source>
</evidence>
<dbReference type="Proteomes" id="UP000826271">
    <property type="component" value="Unassembled WGS sequence"/>
</dbReference>
<dbReference type="GO" id="GO:0009738">
    <property type="term" value="P:abscisic acid-activated signaling pathway"/>
    <property type="evidence" value="ECO:0007669"/>
    <property type="project" value="InterPro"/>
</dbReference>
<evidence type="ECO:0000313" key="1">
    <source>
        <dbReference type="EMBL" id="KAG8362598.1"/>
    </source>
</evidence>
<gene>
    <name evidence="1" type="ORF">BUALT_BualtUnG0059900</name>
</gene>
<reference evidence="1" key="1">
    <citation type="submission" date="2019-10" db="EMBL/GenBank/DDBJ databases">
        <authorList>
            <person name="Zhang R."/>
            <person name="Pan Y."/>
            <person name="Wang J."/>
            <person name="Ma R."/>
            <person name="Yu S."/>
        </authorList>
    </citation>
    <scope>NUCLEOTIDE SEQUENCE</scope>
    <source>
        <strain evidence="1">LA-IB0</strain>
        <tissue evidence="1">Leaf</tissue>
    </source>
</reference>
<dbReference type="Gene3D" id="3.90.190.10">
    <property type="entry name" value="Protein tyrosine phosphatase superfamily"/>
    <property type="match status" value="1"/>
</dbReference>
<dbReference type="AlphaFoldDB" id="A0AAV6W0E8"/>
<dbReference type="InterPro" id="IPR044212">
    <property type="entry name" value="IBR5-like"/>
</dbReference>